<sequence length="240" mass="27538">MDLWKVADKSEATWLIDLCGEEDTGFAVPPYPEGLWILHALYEAASEDIISEYQAASKAKKDLDEEPKWICDPGEGWRRLRWHELSERTGEPVVAQQMQPACRLPSFMAFPSLIPRSKLANHILWPDDGYMDRESFHRLAAVLRRFSGKETPVFAHYCALFSEDSDFPYVVEARLKDLETVETHTFSPGPANLWPADRSWVVYTDWDLWGTRVTGPPELLKMIVADDFLETVWLPLPESP</sequence>
<dbReference type="RefSeq" id="WP_213171155.1">
    <property type="nucleotide sequence ID" value="NZ_CP070496.1"/>
</dbReference>
<keyword evidence="2" id="KW-1185">Reference proteome</keyword>
<gene>
    <name evidence="1" type="ORF">JQS30_15575</name>
</gene>
<name>A0A895XII8_9ACTN</name>
<protein>
    <submittedName>
        <fullName evidence="1">Uncharacterized protein</fullName>
    </submittedName>
</protein>
<evidence type="ECO:0000313" key="2">
    <source>
        <dbReference type="Proteomes" id="UP000662939"/>
    </source>
</evidence>
<dbReference type="EMBL" id="CP070496">
    <property type="protein sequence ID" value="QSB05154.1"/>
    <property type="molecule type" value="Genomic_DNA"/>
</dbReference>
<dbReference type="Proteomes" id="UP000662939">
    <property type="component" value="Chromosome"/>
</dbReference>
<proteinExistence type="predicted"/>
<evidence type="ECO:0000313" key="1">
    <source>
        <dbReference type="EMBL" id="QSB05154.1"/>
    </source>
</evidence>
<dbReference type="AlphaFoldDB" id="A0A895XII8"/>
<organism evidence="1 2">
    <name type="scientific">Natronoglycomyces albus</name>
    <dbReference type="NCBI Taxonomy" id="2811108"/>
    <lineage>
        <taxon>Bacteria</taxon>
        <taxon>Bacillati</taxon>
        <taxon>Actinomycetota</taxon>
        <taxon>Actinomycetes</taxon>
        <taxon>Glycomycetales</taxon>
        <taxon>Glycomycetaceae</taxon>
        <taxon>Natronoglycomyces</taxon>
    </lineage>
</organism>
<reference evidence="1" key="1">
    <citation type="submission" date="2021-02" db="EMBL/GenBank/DDBJ databases">
        <title>Natronoglycomyces albus gen. nov., sp. nov, a haloalkaliphilic actinobacterium from a soda solonchak soil.</title>
        <authorList>
            <person name="Sorokin D.Y."/>
            <person name="Khijniak T.V."/>
            <person name="Zakharycheva A.P."/>
            <person name="Boueva O.V."/>
            <person name="Ariskina E.V."/>
            <person name="Hahnke R.L."/>
            <person name="Bunk B."/>
            <person name="Sproer C."/>
            <person name="Schumann P."/>
            <person name="Evtushenko L.I."/>
            <person name="Kublanov I.V."/>
        </authorList>
    </citation>
    <scope>NUCLEOTIDE SEQUENCE</scope>
    <source>
        <strain evidence="1">DSM 106290</strain>
    </source>
</reference>
<dbReference type="KEGG" id="nav:JQS30_15575"/>
<accession>A0A895XII8</accession>